<dbReference type="RefSeq" id="WP_196955161.1">
    <property type="nucleotide sequence ID" value="NZ_JADWYK010000006.1"/>
</dbReference>
<feature type="chain" id="PRO_5045087700" evidence="1">
    <location>
        <begin position="22"/>
        <end position="416"/>
    </location>
</feature>
<feature type="signal peptide" evidence="1">
    <location>
        <begin position="1"/>
        <end position="21"/>
    </location>
</feature>
<evidence type="ECO:0000256" key="1">
    <source>
        <dbReference type="SAM" id="SignalP"/>
    </source>
</evidence>
<dbReference type="PROSITE" id="PS51257">
    <property type="entry name" value="PROKAR_LIPOPROTEIN"/>
    <property type="match status" value="1"/>
</dbReference>
<dbReference type="Gene3D" id="1.25.40.10">
    <property type="entry name" value="Tetratricopeptide repeat domain"/>
    <property type="match status" value="2"/>
</dbReference>
<protein>
    <submittedName>
        <fullName evidence="2">Tol-pal system protein YbgF</fullName>
    </submittedName>
</protein>
<evidence type="ECO:0000313" key="3">
    <source>
        <dbReference type="Proteomes" id="UP000601099"/>
    </source>
</evidence>
<organism evidence="2 3">
    <name type="scientific">Hymenobacter guriensis</name>
    <dbReference type="NCBI Taxonomy" id="2793065"/>
    <lineage>
        <taxon>Bacteria</taxon>
        <taxon>Pseudomonadati</taxon>
        <taxon>Bacteroidota</taxon>
        <taxon>Cytophagia</taxon>
        <taxon>Cytophagales</taxon>
        <taxon>Hymenobacteraceae</taxon>
        <taxon>Hymenobacter</taxon>
    </lineage>
</organism>
<gene>
    <name evidence="2" type="ORF">I5L79_11290</name>
</gene>
<sequence length="416" mass="48103">MHRYFLVLLLLGLGCPLAAWAQQPDTTQRQQPIRNIELGGVEVAPSAVDTKGWLLLDKDIQVELGGAVENLYNFKFDKAERQFRSLRRRYPNHPMPYFLLGLSTCWKMMPSNFQDKQYDKLMLAYLDTAIVHGERLYEDDSKNYEASFFLAASYGFAARLHAERKNWRKATLNSKEALDYLDKSKEANGLSADFLFGQGLINYYAVWISENYPLLRPVLLFFPKGNRQLGMQQLRTVARNGFYTSTEAKFFLMRLLYTEEKNPKASLQVARELATNYPDNAYFQRYYALVCYNQGEFVECQRVSKQILDKLNRGLPGYEAISGRYASFFLGYIAQFMERDLPAAQNYYQRSVVFAETTGETESGFYLLANAYLARMAAKDGDKKAARNYYLVLRENAEHRSDLYREAQAYLKGNKK</sequence>
<keyword evidence="1" id="KW-0732">Signal</keyword>
<accession>A0ABS0L228</accession>
<reference evidence="2 3" key="1">
    <citation type="submission" date="2020-11" db="EMBL/GenBank/DDBJ databases">
        <title>Hymenobacter sp.</title>
        <authorList>
            <person name="Kim M.K."/>
        </authorList>
    </citation>
    <scope>NUCLEOTIDE SEQUENCE [LARGE SCALE GENOMIC DNA]</scope>
    <source>
        <strain evidence="2 3">BT594</strain>
    </source>
</reference>
<keyword evidence="3" id="KW-1185">Reference proteome</keyword>
<name>A0ABS0L228_9BACT</name>
<comment type="caution">
    <text evidence="2">The sequence shown here is derived from an EMBL/GenBank/DDBJ whole genome shotgun (WGS) entry which is preliminary data.</text>
</comment>
<dbReference type="Proteomes" id="UP000601099">
    <property type="component" value="Unassembled WGS sequence"/>
</dbReference>
<evidence type="ECO:0000313" key="2">
    <source>
        <dbReference type="EMBL" id="MBG8554133.1"/>
    </source>
</evidence>
<dbReference type="EMBL" id="JADWYK010000006">
    <property type="protein sequence ID" value="MBG8554133.1"/>
    <property type="molecule type" value="Genomic_DNA"/>
</dbReference>
<dbReference type="InterPro" id="IPR011990">
    <property type="entry name" value="TPR-like_helical_dom_sf"/>
</dbReference>
<proteinExistence type="predicted"/>